<dbReference type="SUPFAM" id="SSF144232">
    <property type="entry name" value="HIT/MYND zinc finger-like"/>
    <property type="match status" value="1"/>
</dbReference>
<feature type="region of interest" description="Disordered" evidence="1">
    <location>
        <begin position="205"/>
        <end position="278"/>
    </location>
</feature>
<feature type="region of interest" description="Disordered" evidence="1">
    <location>
        <begin position="557"/>
        <end position="576"/>
    </location>
</feature>
<proteinExistence type="predicted"/>
<dbReference type="STRING" id="33097.A0A150FZS6"/>
<name>A0A150FZS6_GONPE</name>
<protein>
    <recommendedName>
        <fullName evidence="4">MYND-type domain-containing protein</fullName>
    </recommendedName>
</protein>
<feature type="compositionally biased region" description="Basic and acidic residues" evidence="1">
    <location>
        <begin position="718"/>
        <end position="733"/>
    </location>
</feature>
<reference evidence="3" key="1">
    <citation type="journal article" date="2016" name="Nat. Commun.">
        <title>The Gonium pectorale genome demonstrates co-option of cell cycle regulation during the evolution of multicellularity.</title>
        <authorList>
            <person name="Hanschen E.R."/>
            <person name="Marriage T.N."/>
            <person name="Ferris P.J."/>
            <person name="Hamaji T."/>
            <person name="Toyoda A."/>
            <person name="Fujiyama A."/>
            <person name="Neme R."/>
            <person name="Noguchi H."/>
            <person name="Minakuchi Y."/>
            <person name="Suzuki M."/>
            <person name="Kawai-Toyooka H."/>
            <person name="Smith D.R."/>
            <person name="Sparks H."/>
            <person name="Anderson J."/>
            <person name="Bakaric R."/>
            <person name="Luria V."/>
            <person name="Karger A."/>
            <person name="Kirschner M.W."/>
            <person name="Durand P.M."/>
            <person name="Michod R.E."/>
            <person name="Nozaki H."/>
            <person name="Olson B.J."/>
        </authorList>
    </citation>
    <scope>NUCLEOTIDE SEQUENCE [LARGE SCALE GENOMIC DNA]</scope>
    <source>
        <strain evidence="3">NIES-2863</strain>
    </source>
</reference>
<evidence type="ECO:0000313" key="2">
    <source>
        <dbReference type="EMBL" id="KXZ43102.1"/>
    </source>
</evidence>
<dbReference type="OrthoDB" id="551456at2759"/>
<feature type="compositionally biased region" description="Low complexity" evidence="1">
    <location>
        <begin position="254"/>
        <end position="268"/>
    </location>
</feature>
<dbReference type="PANTHER" id="PTHR47570">
    <property type="entry name" value="ZINC ION BINDING PROTEIN"/>
    <property type="match status" value="1"/>
</dbReference>
<feature type="region of interest" description="Disordered" evidence="1">
    <location>
        <begin position="141"/>
        <end position="177"/>
    </location>
</feature>
<keyword evidence="3" id="KW-1185">Reference proteome</keyword>
<gene>
    <name evidence="2" type="ORF">GPECTOR_102g55</name>
</gene>
<sequence>MGLQTGPSPYACALCGARCCGPPRRVGPAAAAPSPEAAPNKRRRLQTAPPEHLVCGGCGAMHYCCEAHRRWHWRHGGHSEECGRMAGQVERGADLAELPFPWARLICCPAPPASTVAVTAAMAGAVGAGAVMAGAVTMLGGRGAGQEPGPPPAPRTEGSGQAGDPGAWLEGAGGAARGHRPPLCALLPGLGVECLGAVGVGGGAGAGGGRGQDDDSGAVEPELEQEPEGDGGGAGRQEPEAHPATRPRGRLPTGGDCRSRSSGRSSSSSGGGSGGGPVGGCRAPGAWRRACSCADAGAGAEVGAGAGVGAEADADALGGPRFCDEADEGSEWGCLQPPLLARVQLRSGAAPDVGRRPPPGSSGAPGRPPAVAGGVVTGPPQKGDAETEEAALPGARRRADVAVAGNGNASFPDVVSGGHEAQGLGAAAAGGGGGGGGWRRLRWGHETWARRVWCLPPHLTPPLSRATVAPAAGLAGGALAAAAGAQPADGKAGSGGVGLPREGPVGVHDWRSYYGWAGLPLESPAALLLHFPLTLYGVLRRVDEHYGGALLQGQRQVTGHGVSDGGGGDGGGGDGPQAELDLLDAFACLLPLLPVGLTLRLAMVGPDVPQRLDGAVLSYDAAGELEVPAAADGGAGVGGQGGGWGSAAGRVAAEESVVPGPDIPAPEAGVTPGSSRGADCCGGRGGGGARLEIRLRSCLLHEAPELLAEGAAEAAEEAGERATEAAEEVGERATEAAKAAGGAQRPPLLIFAPNAGLPAYLSWLPTLELLVAASHPEPWRLPGPSGLAGQGPGGWDRPAGHSAATGAAAAAVSIDEEGHGGGLGEPTGRLRGLLACVFSGYNEEECVRSGQLLERLYGIHTDVRHDVNPFRQPLCCVERVGNDLPSYSNGFLYGWWARKPQGAV</sequence>
<dbReference type="Proteomes" id="UP000075714">
    <property type="component" value="Unassembled WGS sequence"/>
</dbReference>
<dbReference type="PANTHER" id="PTHR47570:SF1">
    <property type="entry name" value="ZINC ION BINDING PROTEIN"/>
    <property type="match status" value="1"/>
</dbReference>
<feature type="compositionally biased region" description="Gly residues" evidence="1">
    <location>
        <begin position="562"/>
        <end position="575"/>
    </location>
</feature>
<evidence type="ECO:0008006" key="4">
    <source>
        <dbReference type="Google" id="ProtNLM"/>
    </source>
</evidence>
<comment type="caution">
    <text evidence="2">The sequence shown here is derived from an EMBL/GenBank/DDBJ whole genome shotgun (WGS) entry which is preliminary data.</text>
</comment>
<feature type="region of interest" description="Disordered" evidence="1">
    <location>
        <begin position="712"/>
        <end position="733"/>
    </location>
</feature>
<dbReference type="EMBL" id="LSYV01000103">
    <property type="protein sequence ID" value="KXZ43102.1"/>
    <property type="molecule type" value="Genomic_DNA"/>
</dbReference>
<feature type="region of interest" description="Disordered" evidence="1">
    <location>
        <begin position="657"/>
        <end position="682"/>
    </location>
</feature>
<dbReference type="AlphaFoldDB" id="A0A150FZS6"/>
<evidence type="ECO:0000256" key="1">
    <source>
        <dbReference type="SAM" id="MobiDB-lite"/>
    </source>
</evidence>
<evidence type="ECO:0000313" key="3">
    <source>
        <dbReference type="Proteomes" id="UP000075714"/>
    </source>
</evidence>
<organism evidence="2 3">
    <name type="scientific">Gonium pectorale</name>
    <name type="common">Green alga</name>
    <dbReference type="NCBI Taxonomy" id="33097"/>
    <lineage>
        <taxon>Eukaryota</taxon>
        <taxon>Viridiplantae</taxon>
        <taxon>Chlorophyta</taxon>
        <taxon>core chlorophytes</taxon>
        <taxon>Chlorophyceae</taxon>
        <taxon>CS clade</taxon>
        <taxon>Chlamydomonadales</taxon>
        <taxon>Volvocaceae</taxon>
        <taxon>Gonium</taxon>
    </lineage>
</organism>
<feature type="compositionally biased region" description="Acidic residues" evidence="1">
    <location>
        <begin position="214"/>
        <end position="229"/>
    </location>
</feature>
<feature type="compositionally biased region" description="Low complexity" evidence="1">
    <location>
        <begin position="361"/>
        <end position="380"/>
    </location>
</feature>
<feature type="region of interest" description="Disordered" evidence="1">
    <location>
        <begin position="349"/>
        <end position="394"/>
    </location>
</feature>
<feature type="compositionally biased region" description="Gly residues" evidence="1">
    <location>
        <begin position="269"/>
        <end position="278"/>
    </location>
</feature>
<accession>A0A150FZS6</accession>